<dbReference type="AlphaFoldDB" id="A0A9N9PEW4"/>
<keyword evidence="2" id="KW-1185">Reference proteome</keyword>
<protein>
    <submittedName>
        <fullName evidence="1">4277_t:CDS:1</fullName>
    </submittedName>
</protein>
<gene>
    <name evidence="1" type="ORF">CPELLU_LOCUS18528</name>
</gene>
<reference evidence="1" key="1">
    <citation type="submission" date="2021-06" db="EMBL/GenBank/DDBJ databases">
        <authorList>
            <person name="Kallberg Y."/>
            <person name="Tangrot J."/>
            <person name="Rosling A."/>
        </authorList>
    </citation>
    <scope>NUCLEOTIDE SEQUENCE</scope>
    <source>
        <strain evidence="1">FL966</strain>
    </source>
</reference>
<sequence length="49" mass="5475">NGLAAMHSAIITKLDLSLFYKNKDFMVALAVQEPSSCFWFIAVITVQEL</sequence>
<dbReference type="EMBL" id="CAJVQA010037473">
    <property type="protein sequence ID" value="CAG8809926.1"/>
    <property type="molecule type" value="Genomic_DNA"/>
</dbReference>
<dbReference type="Proteomes" id="UP000789759">
    <property type="component" value="Unassembled WGS sequence"/>
</dbReference>
<organism evidence="1 2">
    <name type="scientific">Cetraspora pellucida</name>
    <dbReference type="NCBI Taxonomy" id="1433469"/>
    <lineage>
        <taxon>Eukaryota</taxon>
        <taxon>Fungi</taxon>
        <taxon>Fungi incertae sedis</taxon>
        <taxon>Mucoromycota</taxon>
        <taxon>Glomeromycotina</taxon>
        <taxon>Glomeromycetes</taxon>
        <taxon>Diversisporales</taxon>
        <taxon>Gigasporaceae</taxon>
        <taxon>Cetraspora</taxon>
    </lineage>
</organism>
<comment type="caution">
    <text evidence="1">The sequence shown here is derived from an EMBL/GenBank/DDBJ whole genome shotgun (WGS) entry which is preliminary data.</text>
</comment>
<evidence type="ECO:0000313" key="2">
    <source>
        <dbReference type="Proteomes" id="UP000789759"/>
    </source>
</evidence>
<proteinExistence type="predicted"/>
<accession>A0A9N9PEW4</accession>
<evidence type="ECO:0000313" key="1">
    <source>
        <dbReference type="EMBL" id="CAG8809926.1"/>
    </source>
</evidence>
<name>A0A9N9PEW4_9GLOM</name>
<feature type="non-terminal residue" evidence="1">
    <location>
        <position position="1"/>
    </location>
</feature>